<dbReference type="CDD" id="cd07489">
    <property type="entry name" value="Peptidases_S8_5"/>
    <property type="match status" value="1"/>
</dbReference>
<keyword evidence="15" id="KW-1185">Reference proteome</keyword>
<evidence type="ECO:0000259" key="11">
    <source>
        <dbReference type="Pfam" id="PF00082"/>
    </source>
</evidence>
<dbReference type="InterPro" id="IPR036852">
    <property type="entry name" value="Peptidase_S8/S53_dom_sf"/>
</dbReference>
<evidence type="ECO:0000256" key="2">
    <source>
        <dbReference type="ARBA" id="ARBA00022525"/>
    </source>
</evidence>
<evidence type="ECO:0000256" key="5">
    <source>
        <dbReference type="ARBA" id="ARBA00022801"/>
    </source>
</evidence>
<dbReference type="CDD" id="cd00538">
    <property type="entry name" value="PA"/>
    <property type="match status" value="1"/>
</dbReference>
<feature type="domain" description="Peptidase S8/S53" evidence="11">
    <location>
        <begin position="160"/>
        <end position="567"/>
    </location>
</feature>
<dbReference type="PANTHER" id="PTHR43399">
    <property type="entry name" value="SUBTILISIN-RELATED"/>
    <property type="match status" value="1"/>
</dbReference>
<comment type="similarity">
    <text evidence="1 8 9">Belongs to the peptidase S8 family.</text>
</comment>
<name>A0A0B7NHZ3_9FUNG</name>
<dbReference type="InterPro" id="IPR034187">
    <property type="entry name" value="Peptidases_S8_5"/>
</dbReference>
<feature type="domain" description="C5a peptidase/Subtilisin-like protease SBT2-like Fn3-like" evidence="13">
    <location>
        <begin position="634"/>
        <end position="746"/>
    </location>
</feature>
<dbReference type="Pfam" id="PF06280">
    <property type="entry name" value="fn3_5"/>
    <property type="match status" value="1"/>
</dbReference>
<organism evidence="14 15">
    <name type="scientific">Parasitella parasitica</name>
    <dbReference type="NCBI Taxonomy" id="35722"/>
    <lineage>
        <taxon>Eukaryota</taxon>
        <taxon>Fungi</taxon>
        <taxon>Fungi incertae sedis</taxon>
        <taxon>Mucoromycota</taxon>
        <taxon>Mucoromycotina</taxon>
        <taxon>Mucoromycetes</taxon>
        <taxon>Mucorales</taxon>
        <taxon>Mucorineae</taxon>
        <taxon>Mucoraceae</taxon>
        <taxon>Parasitella</taxon>
    </lineage>
</organism>
<dbReference type="SUPFAM" id="SSF52025">
    <property type="entry name" value="PA domain"/>
    <property type="match status" value="1"/>
</dbReference>
<proteinExistence type="inferred from homology"/>
<dbReference type="InterPro" id="IPR003137">
    <property type="entry name" value="PA_domain"/>
</dbReference>
<dbReference type="Pfam" id="PF02225">
    <property type="entry name" value="PA"/>
    <property type="match status" value="1"/>
</dbReference>
<evidence type="ECO:0000259" key="13">
    <source>
        <dbReference type="Pfam" id="PF06280"/>
    </source>
</evidence>
<sequence>MMKSPIFIAYSVLLLSLFTVHANNYDNSFSPKVKSSIENQKHIIPGRFLIEYTANDIHNDDIFDSLMNTYQTVSVGEAVTLSDGGHIRAVHNDNANEHDNFLQTLVDHQNVVAVYPVTYIARPASKSNGYFGQTSPETTKKIQAHSLTQVDQLHKEGWSGKGVRICVLDTGVDYLHPALGGGFGPGYKISFGADLVGDEYNPMAQNNTAPSDNIPPLDNCSKLNKEADGHGTHVVGIIAGNDTSKGFIGVSPDADIGVWRVFGCNGGSSSEIIMKAMVEAQKAKCDVINMSLGNGAPWAEQPHAAFAQKLAKQGISVVVSNGNNGESGAFTVTDPAGAHDALSVAAATNPNYLGSLFSIKTSTGKTYGPYSYQVAPEANDEFPDGDIVLGGASDTLSACESDTVNNNRNLKGKLALVKQGPCQITEQANRVAVAGAIGLVYFNTQANHLIRAPFINASIPIATISSVSGHHLMSILKNVDSNRDHVHIKFERDAFVFESATADSIAYFSSIGPTVELDMKPSFAAFGSDVYSTLPQYLGGWGTKSGTSMATPYVTGVVALMRQALAEKNLPLQTLHERLQNYGKILNAFKDKSSLLDSPLRQGAGLIQAYNAIKEPLHISPSYFSFNDTRAGLEYRSHSLKITNTGSKTVKYRVSCTASASISPYGSNNTDFRLVGYDSDKFYTDSVNVKVTVDQDSVELQPDESKQIIASVHIPVKYNANDQIMYGGFIQFEPIGTDAAQAHVPYFGVLGSLYDLPTFKTSELNIKNQQGRIYDHNDTFVFKLSDPSTGPNIGFHLMTPSRRFVIDLIDSNDNRIGYIVPTYNYAERSLNAMSTKELNPWTGKLIADDNIDSVPFIVSPGLYRIRWSALRMFGDIDKNEDWVVQTSCKLEIVA</sequence>
<evidence type="ECO:0000256" key="9">
    <source>
        <dbReference type="RuleBase" id="RU003355"/>
    </source>
</evidence>
<protein>
    <recommendedName>
        <fullName evidence="16">Peptidase S8/S53 domain-containing protein</fullName>
    </recommendedName>
</protein>
<dbReference type="Gene3D" id="3.50.30.30">
    <property type="match status" value="1"/>
</dbReference>
<dbReference type="InterPro" id="IPR010435">
    <property type="entry name" value="C5a/SBT2-like_Fn3"/>
</dbReference>
<dbReference type="InterPro" id="IPR015500">
    <property type="entry name" value="Peptidase_S8_subtilisin-rel"/>
</dbReference>
<dbReference type="PRINTS" id="PR00723">
    <property type="entry name" value="SUBTILISIN"/>
</dbReference>
<dbReference type="PROSITE" id="PS51892">
    <property type="entry name" value="SUBTILASE"/>
    <property type="match status" value="1"/>
</dbReference>
<keyword evidence="2" id="KW-0964">Secreted</keyword>
<feature type="active site" description="Charge relay system" evidence="7 8">
    <location>
        <position position="169"/>
    </location>
</feature>
<evidence type="ECO:0000256" key="3">
    <source>
        <dbReference type="ARBA" id="ARBA00022670"/>
    </source>
</evidence>
<dbReference type="PROSITE" id="PS00138">
    <property type="entry name" value="SUBTILASE_SER"/>
    <property type="match status" value="1"/>
</dbReference>
<dbReference type="GO" id="GO:0004252">
    <property type="term" value="F:serine-type endopeptidase activity"/>
    <property type="evidence" value="ECO:0007669"/>
    <property type="project" value="UniProtKB-UniRule"/>
</dbReference>
<evidence type="ECO:0000256" key="10">
    <source>
        <dbReference type="SAM" id="SignalP"/>
    </source>
</evidence>
<dbReference type="Gene3D" id="2.60.40.1710">
    <property type="entry name" value="Subtilisin-like superfamily"/>
    <property type="match status" value="1"/>
</dbReference>
<dbReference type="Pfam" id="PF00082">
    <property type="entry name" value="Peptidase_S8"/>
    <property type="match status" value="1"/>
</dbReference>
<dbReference type="PROSITE" id="PS00136">
    <property type="entry name" value="SUBTILASE_ASP"/>
    <property type="match status" value="1"/>
</dbReference>
<dbReference type="GO" id="GO:0006508">
    <property type="term" value="P:proteolysis"/>
    <property type="evidence" value="ECO:0007669"/>
    <property type="project" value="UniProtKB-KW"/>
</dbReference>
<feature type="active site" description="Charge relay system" evidence="7 8">
    <location>
        <position position="548"/>
    </location>
</feature>
<evidence type="ECO:0000313" key="14">
    <source>
        <dbReference type="EMBL" id="CEP14947.1"/>
    </source>
</evidence>
<accession>A0A0B7NHZ3</accession>
<keyword evidence="4 10" id="KW-0732">Signal</keyword>
<evidence type="ECO:0000259" key="12">
    <source>
        <dbReference type="Pfam" id="PF02225"/>
    </source>
</evidence>
<dbReference type="STRING" id="35722.A0A0B7NHZ3"/>
<dbReference type="Gene3D" id="3.40.50.200">
    <property type="entry name" value="Peptidase S8/S53 domain"/>
    <property type="match status" value="1"/>
</dbReference>
<evidence type="ECO:0000313" key="15">
    <source>
        <dbReference type="Proteomes" id="UP000054107"/>
    </source>
</evidence>
<feature type="signal peptide" evidence="10">
    <location>
        <begin position="1"/>
        <end position="22"/>
    </location>
</feature>
<evidence type="ECO:0000256" key="6">
    <source>
        <dbReference type="ARBA" id="ARBA00022825"/>
    </source>
</evidence>
<evidence type="ECO:0000256" key="7">
    <source>
        <dbReference type="PIRSR" id="PIRSR615500-1"/>
    </source>
</evidence>
<dbReference type="EMBL" id="LN731777">
    <property type="protein sequence ID" value="CEP14947.1"/>
    <property type="molecule type" value="Genomic_DNA"/>
</dbReference>
<dbReference type="InterPro" id="IPR023828">
    <property type="entry name" value="Peptidase_S8_Ser-AS"/>
</dbReference>
<feature type="active site" description="Charge relay system" evidence="7 8">
    <location>
        <position position="230"/>
    </location>
</feature>
<dbReference type="InterPro" id="IPR051048">
    <property type="entry name" value="Peptidase_S8/S53_subtilisin"/>
</dbReference>
<keyword evidence="3 8" id="KW-0645">Protease</keyword>
<dbReference type="SUPFAM" id="SSF52743">
    <property type="entry name" value="Subtilisin-like"/>
    <property type="match status" value="1"/>
</dbReference>
<keyword evidence="5 8" id="KW-0378">Hydrolase</keyword>
<dbReference type="GO" id="GO:0016020">
    <property type="term" value="C:membrane"/>
    <property type="evidence" value="ECO:0007669"/>
    <property type="project" value="InterPro"/>
</dbReference>
<evidence type="ECO:0000256" key="1">
    <source>
        <dbReference type="ARBA" id="ARBA00011073"/>
    </source>
</evidence>
<dbReference type="Proteomes" id="UP000054107">
    <property type="component" value="Unassembled WGS sequence"/>
</dbReference>
<dbReference type="PANTHER" id="PTHR43399:SF4">
    <property type="entry name" value="CELL WALL-ASSOCIATED PROTEASE"/>
    <property type="match status" value="1"/>
</dbReference>
<gene>
    <name evidence="14" type="primary">PARPA_09137.1 scaffold 35524</name>
</gene>
<evidence type="ECO:0000256" key="8">
    <source>
        <dbReference type="PROSITE-ProRule" id="PRU01240"/>
    </source>
</evidence>
<feature type="domain" description="PA" evidence="12">
    <location>
        <begin position="386"/>
        <end position="471"/>
    </location>
</feature>
<evidence type="ECO:0000256" key="4">
    <source>
        <dbReference type="ARBA" id="ARBA00022729"/>
    </source>
</evidence>
<reference evidence="14 15" key="1">
    <citation type="submission" date="2014-09" db="EMBL/GenBank/DDBJ databases">
        <authorList>
            <person name="Ellenberger Sabrina"/>
        </authorList>
    </citation>
    <scope>NUCLEOTIDE SEQUENCE [LARGE SCALE GENOMIC DNA]</scope>
    <source>
        <strain evidence="14 15">CBS 412.66</strain>
    </source>
</reference>
<keyword evidence="6 8" id="KW-0720">Serine protease</keyword>
<dbReference type="InterPro" id="IPR023827">
    <property type="entry name" value="Peptidase_S8_Asp-AS"/>
</dbReference>
<feature type="chain" id="PRO_5002138135" description="Peptidase S8/S53 domain-containing protein" evidence="10">
    <location>
        <begin position="23"/>
        <end position="894"/>
    </location>
</feature>
<evidence type="ECO:0008006" key="16">
    <source>
        <dbReference type="Google" id="ProtNLM"/>
    </source>
</evidence>
<dbReference type="InterPro" id="IPR046450">
    <property type="entry name" value="PA_dom_sf"/>
</dbReference>
<dbReference type="OrthoDB" id="10256524at2759"/>
<dbReference type="InterPro" id="IPR000209">
    <property type="entry name" value="Peptidase_S8/S53_dom"/>
</dbReference>
<dbReference type="AlphaFoldDB" id="A0A0B7NHZ3"/>